<keyword evidence="2" id="KW-0677">Repeat</keyword>
<dbReference type="CDD" id="cd18661">
    <property type="entry name" value="CD2_tandem_CHD1-2_like"/>
    <property type="match status" value="1"/>
</dbReference>
<keyword evidence="5" id="KW-0067">ATP-binding</keyword>
<dbReference type="Gene3D" id="2.40.50.40">
    <property type="match status" value="2"/>
</dbReference>
<feature type="compositionally biased region" description="Low complexity" evidence="11">
    <location>
        <begin position="89"/>
        <end position="129"/>
    </location>
</feature>
<dbReference type="Gene3D" id="1.10.10.60">
    <property type="entry name" value="Homeodomain-like"/>
    <property type="match status" value="1"/>
</dbReference>
<dbReference type="GO" id="GO:0005524">
    <property type="term" value="F:ATP binding"/>
    <property type="evidence" value="ECO:0007669"/>
    <property type="project" value="UniProtKB-KW"/>
</dbReference>
<feature type="region of interest" description="Disordered" evidence="11">
    <location>
        <begin position="1086"/>
        <end position="1183"/>
    </location>
</feature>
<evidence type="ECO:0000256" key="2">
    <source>
        <dbReference type="ARBA" id="ARBA00022737"/>
    </source>
</evidence>
<sequence>MGIVIDSGLFQKVDIRFIWNHWPRWAAVQSCAAQLFVFIQQDGCCTAPYSSSLQDSQILPAVPVCGTASASLHLPPLLLFCHSASEEASGSDSASQSESEQGSESNSSSESSESQSESESESTGSKSQQTPPETKEKPASKKERIADVKKMWEEYPDVYGVRRSNRSRQEPSRFNIKDEPSICAEISLPFMTYISDCRIKWKREVSAGEDDEDGGEQGTSGESEPEPKKIKARRPVQRRTVAKTGVKKTHKIQRGKRKKPDSSEDDDDDEDDETPKRQTRRRAAKNVSYKEDDDFETDSDDLIEMTGEGADEQQDNSETIEKVLDIRLGKKGAIGASTTVYVTEANGNPSADFDPEKDEGEVQYLIKWKGWSYIHSTWESEESLQQQKVKGLKKLENFKKKEEEIKQWLGKVSPEDVEYFNCQQELASELNKQYQIVERVIAVKTSKSATGHSDFPANSRKTSSNDPEYLCKWMGLPYAECSWEDEALISKKFQHCIDSFNSRNNSKTIPTRDCKVLKQRPRFVALKKQPSYIGGENLELRDYQLEGLNWLAHSWCKNNSVILADEMGLGKTIQTISFLSYLFHQHQLYGPFLVVVPLSTLTSWQREFEVWAPEINVVVYIGDLMSRNMIREYEWIHSQSKRLKFNALITTYEILLKDKAVLGSINWAFLGVDEAHRLKNDDSLLYKTLIDFKSNHRLLITGTPLQNSLKELWSLLHFIMPEKFEFWEDFEEDHGKGRENGYQSLHKVLEPFLLRRVKKDVEKSLPAKVEQILRVEMSALQKQYYKWILTRNYKALSKGTRGSTSGFLNIVMELKKCCNHCYLIKPPEENERENGLETLQSLIRSSGKLILLDKLLTRLRERGNRVLIFSQMVRMLDILAEYLTIKHYPFQRLDGSIKGEIRKQALDHFNADGSEDFCFLLSTRAGGLGINLASADTVVIFDSDWNPQNDLQAQARAHRIGQKKQVNIYRLVTKGTVEEEIIERAKKKMVLDHLVIQRMDTTGRTVLDNNSGRSNSNPFNKEELTAILKFGAEDLFKELEGEESEPQEMDIDEILRLAETRENEVSTSATDELLSQFKVANFATMEEEETELDERSQKDWDDIIPEEQRKKVEEEERQKELEEIYMLPRIRSSTKKAQTNDSESDAETKRRLQRSSGSESETDETDDEKRPKRRGRPRSVRKDTVEGFTDAEIRRFIKAYKKFGLPLERLECIARDAELVDKSVADLKRLGELIHNSCVSAMQEYEEQLKENPAEGKGPGKRRGPTIKISGVQVNVKSIIQHEEEFEMLHKSIPSDPEERKKYRLTCRVKAAHFDVDWGVEEDSRLLVGIYEHGYGNWELIKTDPELKLSDKILPVETDKKPQGKQLQTRVDYLLKLLKKDLDKKENMKDGEEGKLKKRKPRVKKENKAPKVKDEHGNELSSPRHSDNQSEEGEVKEDGLDKSPVKKKQKKKENKENKEKQTSSKKEKESDKEKKKTKEKKEKPKGGEAKSGSKGKRSQGPVHITAGSEPIPIGEDEDDDLDQETFSICKERMRPVKKALKQLDKPDKGLTVQEQLEHTRNCLLKIGDRISECLKAYTDQDHIKLWRRNLWIFVSKFTEFDARKLHKLYKMAHKKRSQEEEEQKKKEDMSSMKKPFRPEPSGSSRDSVMSQSHVPHNPHSQKMHMPPSHTQQQMHGHPRDNYGHPNKRHFSNTDRGDWQRDRKFNYGGNSNQMWGGERHHQYEQHWYKEHHYGERRSRGDPHRSSGNYRPNNLSRKRPYEQYNSDRDHRGHRDYYDRHHHDSKRRRSDDFRPQNYHQQDFRRMSDHRPPMGYHGQGPSDHYRSFHTDKLGDYKQPLPPAHPAVSDPRSPPSQKSPHDSKSPLDHRSPLDRSLEQKNNPDYNWNIRKA</sequence>
<keyword evidence="16" id="KW-1185">Reference proteome</keyword>
<feature type="compositionally biased region" description="Basic and acidic residues" evidence="11">
    <location>
        <begin position="1404"/>
        <end position="1428"/>
    </location>
</feature>
<feature type="compositionally biased region" description="Basic and acidic residues" evidence="11">
    <location>
        <begin position="1093"/>
        <end position="1122"/>
    </location>
</feature>
<dbReference type="PROSITE" id="PS50013">
    <property type="entry name" value="CHROMO_2"/>
    <property type="match status" value="2"/>
</dbReference>
<dbReference type="InterPro" id="IPR027417">
    <property type="entry name" value="P-loop_NTPase"/>
</dbReference>
<evidence type="ECO:0000256" key="8">
    <source>
        <dbReference type="ARBA" id="ARBA00023163"/>
    </source>
</evidence>
<accession>A0A8C3UG36</accession>
<dbReference type="InterPro" id="IPR014001">
    <property type="entry name" value="Helicase_ATP-bd"/>
</dbReference>
<evidence type="ECO:0000256" key="11">
    <source>
        <dbReference type="SAM" id="MobiDB-lite"/>
    </source>
</evidence>
<dbReference type="FunFam" id="3.40.50.300:FF:000130">
    <property type="entry name" value="Chromodomain-helicase-DNA-binding protein 2 isoform 1"/>
    <property type="match status" value="1"/>
</dbReference>
<feature type="compositionally biased region" description="Basic and acidic residues" evidence="11">
    <location>
        <begin position="167"/>
        <end position="180"/>
    </location>
</feature>
<keyword evidence="3" id="KW-0547">Nucleotide-binding</keyword>
<dbReference type="GO" id="GO:0000785">
    <property type="term" value="C:chromatin"/>
    <property type="evidence" value="ECO:0007669"/>
    <property type="project" value="TreeGrafter"/>
</dbReference>
<dbReference type="Proteomes" id="UP000694563">
    <property type="component" value="Chromosome 12"/>
</dbReference>
<feature type="compositionally biased region" description="Basic and acidic residues" evidence="11">
    <location>
        <begin position="1622"/>
        <end position="1631"/>
    </location>
</feature>
<dbReference type="GO" id="GO:0003682">
    <property type="term" value="F:chromatin binding"/>
    <property type="evidence" value="ECO:0007669"/>
    <property type="project" value="TreeGrafter"/>
</dbReference>
<evidence type="ECO:0000256" key="10">
    <source>
        <dbReference type="ARBA" id="ARBA00049360"/>
    </source>
</evidence>
<dbReference type="SMART" id="SM01176">
    <property type="entry name" value="DUF4208"/>
    <property type="match status" value="1"/>
</dbReference>
<dbReference type="CDD" id="cd18666">
    <property type="entry name" value="CD1_tandem_CHD1-2_like"/>
    <property type="match status" value="1"/>
</dbReference>
<dbReference type="InterPro" id="IPR049730">
    <property type="entry name" value="SNF2/RAD54-like_C"/>
</dbReference>
<dbReference type="FunFam" id="1.10.10.60:FF:000106">
    <property type="entry name" value="Chromodomain-helicase-DNA-binding protein 2 isoform 1"/>
    <property type="match status" value="1"/>
</dbReference>
<protein>
    <recommendedName>
        <fullName evidence="17">DNA helicase</fullName>
    </recommendedName>
</protein>
<dbReference type="FunFam" id="2.40.50.40:FF:000008">
    <property type="entry name" value="Chromodomain-helicase-DNA-binding protein 2 isoform 1"/>
    <property type="match status" value="1"/>
</dbReference>
<dbReference type="PANTHER" id="PTHR45623">
    <property type="entry name" value="CHROMODOMAIN-HELICASE-DNA-BINDING PROTEIN 3-RELATED-RELATED"/>
    <property type="match status" value="1"/>
</dbReference>
<keyword evidence="7" id="KW-0238">DNA-binding</keyword>
<dbReference type="GO" id="GO:0003677">
    <property type="term" value="F:DNA binding"/>
    <property type="evidence" value="ECO:0007669"/>
    <property type="project" value="UniProtKB-KW"/>
</dbReference>
<dbReference type="SUPFAM" id="SSF54160">
    <property type="entry name" value="Chromo domain-like"/>
    <property type="match status" value="2"/>
</dbReference>
<dbReference type="SMART" id="SM00487">
    <property type="entry name" value="DEXDc"/>
    <property type="match status" value="1"/>
</dbReference>
<feature type="compositionally biased region" description="Basic and acidic residues" evidence="11">
    <location>
        <begin position="1386"/>
        <end position="1395"/>
    </location>
</feature>
<feature type="compositionally biased region" description="Basic and acidic residues" evidence="11">
    <location>
        <begin position="1453"/>
        <end position="1488"/>
    </location>
</feature>
<reference evidence="15" key="2">
    <citation type="submission" date="2025-08" db="UniProtKB">
        <authorList>
            <consortium name="Ensembl"/>
        </authorList>
    </citation>
    <scope>IDENTIFICATION</scope>
</reference>
<feature type="compositionally biased region" description="Basic and acidic residues" evidence="11">
    <location>
        <begin position="1819"/>
        <end position="1831"/>
    </location>
</feature>
<organism evidence="15 16">
    <name type="scientific">Catharus ustulatus</name>
    <name type="common">Russet-backed thrush</name>
    <name type="synonym">Hylocichla ustulatus</name>
    <dbReference type="NCBI Taxonomy" id="91951"/>
    <lineage>
        <taxon>Eukaryota</taxon>
        <taxon>Metazoa</taxon>
        <taxon>Chordata</taxon>
        <taxon>Craniata</taxon>
        <taxon>Vertebrata</taxon>
        <taxon>Euteleostomi</taxon>
        <taxon>Archelosauria</taxon>
        <taxon>Archosauria</taxon>
        <taxon>Dinosauria</taxon>
        <taxon>Saurischia</taxon>
        <taxon>Theropoda</taxon>
        <taxon>Coelurosauria</taxon>
        <taxon>Aves</taxon>
        <taxon>Neognathae</taxon>
        <taxon>Neoaves</taxon>
        <taxon>Telluraves</taxon>
        <taxon>Australaves</taxon>
        <taxon>Passeriformes</taxon>
        <taxon>Turdidae</taxon>
        <taxon>Catharus</taxon>
    </lineage>
</organism>
<comment type="subcellular location">
    <subcellularLocation>
        <location evidence="1">Nucleus</location>
    </subcellularLocation>
</comment>
<feature type="region of interest" description="Disordered" evidence="11">
    <location>
        <begin position="1612"/>
        <end position="1704"/>
    </location>
</feature>
<dbReference type="PROSITE" id="PS51192">
    <property type="entry name" value="HELICASE_ATP_BIND_1"/>
    <property type="match status" value="1"/>
</dbReference>
<evidence type="ECO:0000313" key="15">
    <source>
        <dbReference type="Ensembl" id="ENSCUSP00005015034.1"/>
    </source>
</evidence>
<dbReference type="InterPro" id="IPR000953">
    <property type="entry name" value="Chromo/chromo_shadow_dom"/>
</dbReference>
<proteinExistence type="predicted"/>
<reference evidence="15" key="1">
    <citation type="submission" date="2020-10" db="EMBL/GenBank/DDBJ databases">
        <title>Catharus ustulatus (Swainson's thrush) genome, bCatUst1, primary haplotype v2.</title>
        <authorList>
            <person name="Delmore K."/>
            <person name="Vafadar M."/>
            <person name="Formenti G."/>
            <person name="Chow W."/>
            <person name="Pelan S."/>
            <person name="Howe K."/>
            <person name="Rhie A."/>
            <person name="Mountcastle J."/>
            <person name="Haase B."/>
            <person name="Fedrigo O."/>
            <person name="Jarvis E.D."/>
        </authorList>
    </citation>
    <scope>NUCLEOTIDE SEQUENCE [LARGE SCALE GENOMIC DNA]</scope>
</reference>
<evidence type="ECO:0000256" key="4">
    <source>
        <dbReference type="ARBA" id="ARBA00022801"/>
    </source>
</evidence>
<dbReference type="GO" id="GO:0140658">
    <property type="term" value="F:ATP-dependent chromatin remodeler activity"/>
    <property type="evidence" value="ECO:0007669"/>
    <property type="project" value="TreeGrafter"/>
</dbReference>
<dbReference type="SUPFAM" id="SSF52540">
    <property type="entry name" value="P-loop containing nucleoside triphosphate hydrolases"/>
    <property type="match status" value="2"/>
</dbReference>
<feature type="region of interest" description="Disordered" evidence="11">
    <location>
        <begin position="1386"/>
        <end position="1519"/>
    </location>
</feature>
<evidence type="ECO:0000256" key="6">
    <source>
        <dbReference type="ARBA" id="ARBA00023015"/>
    </source>
</evidence>
<dbReference type="PROSITE" id="PS00598">
    <property type="entry name" value="CHROMO_1"/>
    <property type="match status" value="2"/>
</dbReference>
<evidence type="ECO:0000256" key="7">
    <source>
        <dbReference type="ARBA" id="ARBA00023125"/>
    </source>
</evidence>
<feature type="compositionally biased region" description="Basic and acidic residues" evidence="11">
    <location>
        <begin position="1733"/>
        <end position="1743"/>
    </location>
</feature>
<feature type="domain" description="Chromo" evidence="12">
    <location>
        <begin position="318"/>
        <end position="410"/>
    </location>
</feature>
<feature type="compositionally biased region" description="Polar residues" evidence="11">
    <location>
        <begin position="1744"/>
        <end position="1753"/>
    </location>
</feature>
<dbReference type="InterPro" id="IPR023780">
    <property type="entry name" value="Chromo_domain"/>
</dbReference>
<feature type="compositionally biased region" description="Basic and acidic residues" evidence="11">
    <location>
        <begin position="1691"/>
        <end position="1704"/>
    </location>
</feature>
<dbReference type="InterPro" id="IPR038718">
    <property type="entry name" value="SNF2-like_sf"/>
</dbReference>
<dbReference type="CDD" id="cd18793">
    <property type="entry name" value="SF2_C_SNF"/>
    <property type="match status" value="1"/>
</dbReference>
<evidence type="ECO:0000259" key="13">
    <source>
        <dbReference type="PROSITE" id="PS51192"/>
    </source>
</evidence>
<dbReference type="Pfam" id="PF18375">
    <property type="entry name" value="CDH1_2_SANT_HL1"/>
    <property type="match status" value="1"/>
</dbReference>
<dbReference type="Gene3D" id="3.40.50.10810">
    <property type="entry name" value="Tandem AAA-ATPase domain"/>
    <property type="match status" value="1"/>
</dbReference>
<feature type="region of interest" description="Disordered" evidence="11">
    <location>
        <begin position="205"/>
        <end position="319"/>
    </location>
</feature>
<evidence type="ECO:0000259" key="12">
    <source>
        <dbReference type="PROSITE" id="PS50013"/>
    </source>
</evidence>
<comment type="catalytic activity">
    <reaction evidence="10">
        <text>ATP + H2O = ADP + phosphate + H(+)</text>
        <dbReference type="Rhea" id="RHEA:13065"/>
        <dbReference type="ChEBI" id="CHEBI:15377"/>
        <dbReference type="ChEBI" id="CHEBI:15378"/>
        <dbReference type="ChEBI" id="CHEBI:30616"/>
        <dbReference type="ChEBI" id="CHEBI:43474"/>
        <dbReference type="ChEBI" id="CHEBI:456216"/>
    </reaction>
</comment>
<feature type="domain" description="Chromo" evidence="12">
    <location>
        <begin position="435"/>
        <end position="512"/>
    </location>
</feature>
<keyword evidence="9" id="KW-0539">Nucleus</keyword>
<name>A0A8C3UG36_CATUS</name>
<dbReference type="SMART" id="SM00298">
    <property type="entry name" value="CHROMO"/>
    <property type="match status" value="2"/>
</dbReference>
<dbReference type="InterPro" id="IPR001650">
    <property type="entry name" value="Helicase_C-like"/>
</dbReference>
<evidence type="ECO:0000313" key="16">
    <source>
        <dbReference type="Proteomes" id="UP000694563"/>
    </source>
</evidence>
<dbReference type="Pfam" id="PF00271">
    <property type="entry name" value="Helicase_C"/>
    <property type="match status" value="1"/>
</dbReference>
<keyword evidence="6" id="KW-0805">Transcription regulation</keyword>
<evidence type="ECO:0000259" key="14">
    <source>
        <dbReference type="PROSITE" id="PS51194"/>
    </source>
</evidence>
<dbReference type="CDD" id="cd18054">
    <property type="entry name" value="DEXHc_CHD2"/>
    <property type="match status" value="1"/>
</dbReference>
<dbReference type="GO" id="GO:0042393">
    <property type="term" value="F:histone binding"/>
    <property type="evidence" value="ECO:0007669"/>
    <property type="project" value="TreeGrafter"/>
</dbReference>
<gene>
    <name evidence="15" type="primary">CHD2</name>
</gene>
<dbReference type="InterPro" id="IPR025260">
    <property type="entry name" value="CHD1-like_C"/>
</dbReference>
<dbReference type="InterPro" id="IPR000330">
    <property type="entry name" value="SNF2_N"/>
</dbReference>
<evidence type="ECO:0008006" key="17">
    <source>
        <dbReference type="Google" id="ProtNLM"/>
    </source>
</evidence>
<dbReference type="GO" id="GO:0034728">
    <property type="term" value="P:nucleosome organization"/>
    <property type="evidence" value="ECO:0007669"/>
    <property type="project" value="TreeGrafter"/>
</dbReference>
<feature type="compositionally biased region" description="Basic and acidic residues" evidence="11">
    <location>
        <begin position="1757"/>
        <end position="1779"/>
    </location>
</feature>
<dbReference type="Pfam" id="PF00385">
    <property type="entry name" value="Chromo"/>
    <property type="match status" value="2"/>
</dbReference>
<feature type="compositionally biased region" description="Basic and acidic residues" evidence="11">
    <location>
        <begin position="1854"/>
        <end position="1873"/>
    </location>
</feature>
<feature type="compositionally biased region" description="Basic and acidic residues" evidence="11">
    <location>
        <begin position="133"/>
        <end position="153"/>
    </location>
</feature>
<dbReference type="InterPro" id="IPR040793">
    <property type="entry name" value="CDH1_2_SANT_HL1"/>
</dbReference>
<feature type="region of interest" description="Disordered" evidence="11">
    <location>
        <begin position="89"/>
        <end position="183"/>
    </location>
</feature>
<feature type="compositionally biased region" description="Basic and acidic residues" evidence="11">
    <location>
        <begin position="1798"/>
        <end position="1808"/>
    </location>
</feature>
<dbReference type="Pfam" id="PF23588">
    <property type="entry name" value="HTH_CHD1_Hrp3"/>
    <property type="match status" value="1"/>
</dbReference>
<dbReference type="InterPro" id="IPR016197">
    <property type="entry name" value="Chromo-like_dom_sf"/>
</dbReference>
<dbReference type="FunFam" id="2.40.50.40:FF:000014">
    <property type="entry name" value="Chromodomain-helicase-DNA-binding protein 2 isoform 1"/>
    <property type="match status" value="1"/>
</dbReference>
<feature type="region of interest" description="Disordered" evidence="11">
    <location>
        <begin position="1733"/>
        <end position="1887"/>
    </location>
</feature>
<dbReference type="PANTHER" id="PTHR45623:SF19">
    <property type="entry name" value="CHROMODOMAIN-HELICASE-DNA-BINDING PROTEIN 2"/>
    <property type="match status" value="1"/>
</dbReference>
<evidence type="ECO:0000256" key="1">
    <source>
        <dbReference type="ARBA" id="ARBA00004123"/>
    </source>
</evidence>
<dbReference type="FunFam" id="3.40.50.10810:FF:000007">
    <property type="entry name" value="Chromodomain-helicase-DNA-binding protein 2 isoform 1"/>
    <property type="match status" value="1"/>
</dbReference>
<keyword evidence="4" id="KW-0378">Hydrolase</keyword>
<dbReference type="Ensembl" id="ENSCUST00005015619.1">
    <property type="protein sequence ID" value="ENSCUSP00005015034.1"/>
    <property type="gene ID" value="ENSCUSG00005008907.1"/>
</dbReference>
<feature type="compositionally biased region" description="Basic residues" evidence="11">
    <location>
        <begin position="230"/>
        <end position="259"/>
    </location>
</feature>
<dbReference type="Pfam" id="PF13907">
    <property type="entry name" value="CHD1-like_C"/>
    <property type="match status" value="1"/>
</dbReference>
<feature type="domain" description="Helicase C-terminal" evidence="14">
    <location>
        <begin position="851"/>
        <end position="1002"/>
    </location>
</feature>
<dbReference type="InterPro" id="IPR056302">
    <property type="entry name" value="CHD1-2/Hrp3_HTH"/>
</dbReference>
<dbReference type="GO" id="GO:0016887">
    <property type="term" value="F:ATP hydrolysis activity"/>
    <property type="evidence" value="ECO:0007669"/>
    <property type="project" value="TreeGrafter"/>
</dbReference>
<feature type="domain" description="Helicase ATP-binding" evidence="13">
    <location>
        <begin position="552"/>
        <end position="722"/>
    </location>
</feature>
<feature type="compositionally biased region" description="Acidic residues" evidence="11">
    <location>
        <begin position="263"/>
        <end position="273"/>
    </location>
</feature>
<evidence type="ECO:0000256" key="9">
    <source>
        <dbReference type="ARBA" id="ARBA00023242"/>
    </source>
</evidence>
<evidence type="ECO:0000256" key="5">
    <source>
        <dbReference type="ARBA" id="ARBA00022840"/>
    </source>
</evidence>
<reference evidence="15" key="3">
    <citation type="submission" date="2025-09" db="UniProtKB">
        <authorList>
            <consortium name="Ensembl"/>
        </authorList>
    </citation>
    <scope>IDENTIFICATION</scope>
</reference>
<dbReference type="SMART" id="SM00490">
    <property type="entry name" value="HELICc"/>
    <property type="match status" value="1"/>
</dbReference>
<dbReference type="PROSITE" id="PS51194">
    <property type="entry name" value="HELICASE_CTER"/>
    <property type="match status" value="1"/>
</dbReference>
<dbReference type="Gene3D" id="3.40.50.300">
    <property type="entry name" value="P-loop containing nucleotide triphosphate hydrolases"/>
    <property type="match status" value="1"/>
</dbReference>
<dbReference type="Pfam" id="PF00176">
    <property type="entry name" value="SNF2-rel_dom"/>
    <property type="match status" value="1"/>
</dbReference>
<feature type="compositionally biased region" description="Acidic residues" evidence="11">
    <location>
        <begin position="291"/>
        <end position="315"/>
    </location>
</feature>
<dbReference type="GO" id="GO:0005634">
    <property type="term" value="C:nucleus"/>
    <property type="evidence" value="ECO:0007669"/>
    <property type="project" value="UniProtKB-SubCell"/>
</dbReference>
<dbReference type="InterPro" id="IPR023779">
    <property type="entry name" value="Chromodomain_CS"/>
</dbReference>
<evidence type="ECO:0000256" key="3">
    <source>
        <dbReference type="ARBA" id="ARBA00022741"/>
    </source>
</evidence>
<dbReference type="Gene3D" id="6.10.140.1440">
    <property type="match status" value="1"/>
</dbReference>
<keyword evidence="8" id="KW-0804">Transcription</keyword>
<feature type="compositionally biased region" description="Polar residues" evidence="11">
    <location>
        <begin position="1641"/>
        <end position="1660"/>
    </location>
</feature>